<feature type="signal peptide" evidence="1">
    <location>
        <begin position="1"/>
        <end position="18"/>
    </location>
</feature>
<proteinExistence type="predicted"/>
<dbReference type="STRING" id="1160509.A0A3N4IDL6"/>
<reference evidence="2 3" key="1">
    <citation type="journal article" date="2018" name="Nat. Ecol. Evol.">
        <title>Pezizomycetes genomes reveal the molecular basis of ectomycorrhizal truffle lifestyle.</title>
        <authorList>
            <person name="Murat C."/>
            <person name="Payen T."/>
            <person name="Noel B."/>
            <person name="Kuo A."/>
            <person name="Morin E."/>
            <person name="Chen J."/>
            <person name="Kohler A."/>
            <person name="Krizsan K."/>
            <person name="Balestrini R."/>
            <person name="Da Silva C."/>
            <person name="Montanini B."/>
            <person name="Hainaut M."/>
            <person name="Levati E."/>
            <person name="Barry K.W."/>
            <person name="Belfiori B."/>
            <person name="Cichocki N."/>
            <person name="Clum A."/>
            <person name="Dockter R.B."/>
            <person name="Fauchery L."/>
            <person name="Guy J."/>
            <person name="Iotti M."/>
            <person name="Le Tacon F."/>
            <person name="Lindquist E.A."/>
            <person name="Lipzen A."/>
            <person name="Malagnac F."/>
            <person name="Mello A."/>
            <person name="Molinier V."/>
            <person name="Miyauchi S."/>
            <person name="Poulain J."/>
            <person name="Riccioni C."/>
            <person name="Rubini A."/>
            <person name="Sitrit Y."/>
            <person name="Splivallo R."/>
            <person name="Traeger S."/>
            <person name="Wang M."/>
            <person name="Zifcakova L."/>
            <person name="Wipf D."/>
            <person name="Zambonelli A."/>
            <person name="Paolocci F."/>
            <person name="Nowrousian M."/>
            <person name="Ottonello S."/>
            <person name="Baldrian P."/>
            <person name="Spatafora J.W."/>
            <person name="Henrissat B."/>
            <person name="Nagy L.G."/>
            <person name="Aury J.M."/>
            <person name="Wincker P."/>
            <person name="Grigoriev I.V."/>
            <person name="Bonfante P."/>
            <person name="Martin F.M."/>
        </authorList>
    </citation>
    <scope>NUCLEOTIDE SEQUENCE [LARGE SCALE GENOMIC DNA]</scope>
    <source>
        <strain evidence="2 3">RN42</strain>
    </source>
</reference>
<gene>
    <name evidence="2" type="ORF">BJ508DRAFT_415647</name>
</gene>
<evidence type="ECO:0000256" key="1">
    <source>
        <dbReference type="SAM" id="SignalP"/>
    </source>
</evidence>
<accession>A0A3N4IDL6</accession>
<dbReference type="EMBL" id="ML119694">
    <property type="protein sequence ID" value="RPA79824.1"/>
    <property type="molecule type" value="Genomic_DNA"/>
</dbReference>
<dbReference type="AlphaFoldDB" id="A0A3N4IDL6"/>
<feature type="chain" id="PRO_5017983727" evidence="1">
    <location>
        <begin position="19"/>
        <end position="208"/>
    </location>
</feature>
<keyword evidence="3" id="KW-1185">Reference proteome</keyword>
<dbReference type="Proteomes" id="UP000275078">
    <property type="component" value="Unassembled WGS sequence"/>
</dbReference>
<evidence type="ECO:0000313" key="3">
    <source>
        <dbReference type="Proteomes" id="UP000275078"/>
    </source>
</evidence>
<keyword evidence="1" id="KW-0732">Signal</keyword>
<evidence type="ECO:0000313" key="2">
    <source>
        <dbReference type="EMBL" id="RPA79824.1"/>
    </source>
</evidence>
<protein>
    <submittedName>
        <fullName evidence="2">Uncharacterized protein</fullName>
    </submittedName>
</protein>
<sequence length="208" mass="22275">MKITHLTLAGIMATTAIATPFWERDHERWDNRHCRPRTVVETRWRARTTITRKSTRTKTVTVKNHWNPRPNVITTTKLQTITASGGTITVSGKPTTTTITVPGEGDVTTVTIPTTVTLPAEGEITTVTVRTTVTLPGEETTSTLTVPGEGEVITVTVPTTVTVPAEETTITVPGEAATSTVTEKATTVTIPGDEVTTTTTITEPVVPC</sequence>
<organism evidence="2 3">
    <name type="scientific">Ascobolus immersus RN42</name>
    <dbReference type="NCBI Taxonomy" id="1160509"/>
    <lineage>
        <taxon>Eukaryota</taxon>
        <taxon>Fungi</taxon>
        <taxon>Dikarya</taxon>
        <taxon>Ascomycota</taxon>
        <taxon>Pezizomycotina</taxon>
        <taxon>Pezizomycetes</taxon>
        <taxon>Pezizales</taxon>
        <taxon>Ascobolaceae</taxon>
        <taxon>Ascobolus</taxon>
    </lineage>
</organism>
<name>A0A3N4IDL6_ASCIM</name>